<feature type="compositionally biased region" description="Polar residues" evidence="1">
    <location>
        <begin position="364"/>
        <end position="373"/>
    </location>
</feature>
<evidence type="ECO:0000256" key="1">
    <source>
        <dbReference type="SAM" id="MobiDB-lite"/>
    </source>
</evidence>
<dbReference type="Proteomes" id="UP001165083">
    <property type="component" value="Unassembled WGS sequence"/>
</dbReference>
<name>A0A9W6X4U1_9STRA</name>
<feature type="compositionally biased region" description="Polar residues" evidence="1">
    <location>
        <begin position="88"/>
        <end position="97"/>
    </location>
</feature>
<evidence type="ECO:0000313" key="3">
    <source>
        <dbReference type="Proteomes" id="UP001165083"/>
    </source>
</evidence>
<reference evidence="2" key="1">
    <citation type="submission" date="2023-04" db="EMBL/GenBank/DDBJ databases">
        <title>Phytophthora lilii NBRC 32176.</title>
        <authorList>
            <person name="Ichikawa N."/>
            <person name="Sato H."/>
            <person name="Tonouchi N."/>
        </authorList>
    </citation>
    <scope>NUCLEOTIDE SEQUENCE</scope>
    <source>
        <strain evidence="2">NBRC 32176</strain>
    </source>
</reference>
<feature type="region of interest" description="Disordered" evidence="1">
    <location>
        <begin position="364"/>
        <end position="385"/>
    </location>
</feature>
<feature type="compositionally biased region" description="Basic and acidic residues" evidence="1">
    <location>
        <begin position="55"/>
        <end position="65"/>
    </location>
</feature>
<comment type="caution">
    <text evidence="2">The sequence shown here is derived from an EMBL/GenBank/DDBJ whole genome shotgun (WGS) entry which is preliminary data.</text>
</comment>
<dbReference type="EMBL" id="BSXW01000861">
    <property type="protein sequence ID" value="GMF30737.1"/>
    <property type="molecule type" value="Genomic_DNA"/>
</dbReference>
<sequence length="454" mass="49531">MKVSKTSGEMAVSPQRRSRRQAGPYRQNADPKGHSADSKSHSVDSESHSAYLESHSADLEGHSAEPEAPPGSDEAEKSQDWSLGGAFSASTPQSQSAIPEPTAVSHHSSQVEGGARSVLDKRDIVRAKARSSAGTGTAPVRLSYAPGMVPPRPTTAGGAWSSLLWPEQRTTQRLTGVPEGVSTETIALTQFPDMTNAEMIEYARTQFEMWMNVPAEVVVPVSIAYQPCQNGSDLWNCIKLAKESEQHWLSVMNWEMILSLPSYTATVVSGLRSQSGEIPDSRIRLEIERVAHYFGLELAAWRAVIGDTPRHVGQPSETLLPASLAPSAETPGDFYTDGDGDVIMDPNVRLFLGDEVVLRFQSTGIRPRSPQSSIEEEPSRKRPLLDRASSSLLAEKCQMQYLRLDHSCFKTTGCSAITLKSPTAGVLHESAVEALSQHRIHLPTRRAVQGSWRR</sequence>
<evidence type="ECO:0000313" key="2">
    <source>
        <dbReference type="EMBL" id="GMF30737.1"/>
    </source>
</evidence>
<protein>
    <submittedName>
        <fullName evidence="2">Unnamed protein product</fullName>
    </submittedName>
</protein>
<feature type="region of interest" description="Disordered" evidence="1">
    <location>
        <begin position="1"/>
        <end position="148"/>
    </location>
</feature>
<feature type="compositionally biased region" description="Basic and acidic residues" evidence="1">
    <location>
        <begin position="29"/>
        <end position="47"/>
    </location>
</feature>
<dbReference type="OrthoDB" id="129657at2759"/>
<gene>
    <name evidence="2" type="ORF">Plil01_001314200</name>
</gene>
<keyword evidence="3" id="KW-1185">Reference proteome</keyword>
<organism evidence="2 3">
    <name type="scientific">Phytophthora lilii</name>
    <dbReference type="NCBI Taxonomy" id="2077276"/>
    <lineage>
        <taxon>Eukaryota</taxon>
        <taxon>Sar</taxon>
        <taxon>Stramenopiles</taxon>
        <taxon>Oomycota</taxon>
        <taxon>Peronosporomycetes</taxon>
        <taxon>Peronosporales</taxon>
        <taxon>Peronosporaceae</taxon>
        <taxon>Phytophthora</taxon>
    </lineage>
</organism>
<dbReference type="AlphaFoldDB" id="A0A9W6X4U1"/>
<proteinExistence type="predicted"/>
<accession>A0A9W6X4U1</accession>